<gene>
    <name evidence="2" type="ORF">CWS20_25425</name>
</gene>
<feature type="transmembrane region" description="Helical" evidence="1">
    <location>
        <begin position="6"/>
        <end position="25"/>
    </location>
</feature>
<dbReference type="Proteomes" id="UP000233343">
    <property type="component" value="Unassembled WGS sequence"/>
</dbReference>
<accession>A0A2N0Z9I5</accession>
<reference evidence="2 3" key="1">
    <citation type="journal article" date="2010" name="Int. J. Syst. Evol. Microbiol.">
        <title>Bacillus horneckiae sp. nov., isolated from a spacecraft-assembly clean room.</title>
        <authorList>
            <person name="Vaishampayan P."/>
            <person name="Probst A."/>
            <person name="Krishnamurthi S."/>
            <person name="Ghosh S."/>
            <person name="Osman S."/>
            <person name="McDowall A."/>
            <person name="Ruckmani A."/>
            <person name="Mayilraj S."/>
            <person name="Venkateswaran K."/>
        </authorList>
    </citation>
    <scope>NUCLEOTIDE SEQUENCE [LARGE SCALE GENOMIC DNA]</scope>
    <source>
        <strain evidence="3">1PO1SC</strain>
    </source>
</reference>
<evidence type="ECO:0000313" key="2">
    <source>
        <dbReference type="EMBL" id="PKG26157.1"/>
    </source>
</evidence>
<organism evidence="2 3">
    <name type="scientific">Cytobacillus horneckiae</name>
    <dbReference type="NCBI Taxonomy" id="549687"/>
    <lineage>
        <taxon>Bacteria</taxon>
        <taxon>Bacillati</taxon>
        <taxon>Bacillota</taxon>
        <taxon>Bacilli</taxon>
        <taxon>Bacillales</taxon>
        <taxon>Bacillaceae</taxon>
        <taxon>Cytobacillus</taxon>
    </lineage>
</organism>
<keyword evidence="1" id="KW-1133">Transmembrane helix</keyword>
<evidence type="ECO:0000256" key="1">
    <source>
        <dbReference type="SAM" id="Phobius"/>
    </source>
</evidence>
<comment type="caution">
    <text evidence="2">The sequence shown here is derived from an EMBL/GenBank/DDBJ whole genome shotgun (WGS) entry which is preliminary data.</text>
</comment>
<keyword evidence="3" id="KW-1185">Reference proteome</keyword>
<name>A0A2N0Z9I5_9BACI</name>
<dbReference type="AlphaFoldDB" id="A0A2N0Z9I5"/>
<keyword evidence="1" id="KW-0472">Membrane</keyword>
<sequence length="74" mass="8670">MYYLDYVSSYFCIAGFLWLLMILGIKFLPNVLKQGKENAAKCQEKLLLISIPLSLIIGYSVFHFFNLYEYMMVV</sequence>
<feature type="transmembrane region" description="Helical" evidence="1">
    <location>
        <begin position="46"/>
        <end position="65"/>
    </location>
</feature>
<keyword evidence="1" id="KW-0812">Transmembrane</keyword>
<proteinExistence type="predicted"/>
<protein>
    <submittedName>
        <fullName evidence="2">Uncharacterized protein</fullName>
    </submittedName>
</protein>
<evidence type="ECO:0000313" key="3">
    <source>
        <dbReference type="Proteomes" id="UP000233343"/>
    </source>
</evidence>
<dbReference type="EMBL" id="PISD01000076">
    <property type="protein sequence ID" value="PKG26157.1"/>
    <property type="molecule type" value="Genomic_DNA"/>
</dbReference>